<feature type="non-terminal residue" evidence="1">
    <location>
        <position position="47"/>
    </location>
</feature>
<sequence>MAKKKGKREEGFTFPEFDSEEYRTKEVRDSKVTVFAVFYAIVIAIIC</sequence>
<dbReference type="AlphaFoldDB" id="A0A382NQY6"/>
<evidence type="ECO:0000313" key="1">
    <source>
        <dbReference type="EMBL" id="SVC63594.1"/>
    </source>
</evidence>
<reference evidence="1" key="1">
    <citation type="submission" date="2018-05" db="EMBL/GenBank/DDBJ databases">
        <authorList>
            <person name="Lanie J.A."/>
            <person name="Ng W.-L."/>
            <person name="Kazmierczak K.M."/>
            <person name="Andrzejewski T.M."/>
            <person name="Davidsen T.M."/>
            <person name="Wayne K.J."/>
            <person name="Tettelin H."/>
            <person name="Glass J.I."/>
            <person name="Rusch D."/>
            <person name="Podicherti R."/>
            <person name="Tsui H.-C.T."/>
            <person name="Winkler M.E."/>
        </authorList>
    </citation>
    <scope>NUCLEOTIDE SEQUENCE</scope>
</reference>
<proteinExistence type="predicted"/>
<accession>A0A382NQY6</accession>
<protein>
    <submittedName>
        <fullName evidence="1">Uncharacterized protein</fullName>
    </submittedName>
</protein>
<dbReference type="EMBL" id="UINC01102177">
    <property type="protein sequence ID" value="SVC63594.1"/>
    <property type="molecule type" value="Genomic_DNA"/>
</dbReference>
<organism evidence="1">
    <name type="scientific">marine metagenome</name>
    <dbReference type="NCBI Taxonomy" id="408172"/>
    <lineage>
        <taxon>unclassified sequences</taxon>
        <taxon>metagenomes</taxon>
        <taxon>ecological metagenomes</taxon>
    </lineage>
</organism>
<name>A0A382NQY6_9ZZZZ</name>
<gene>
    <name evidence="1" type="ORF">METZ01_LOCUS316448</name>
</gene>